<feature type="transmembrane region" description="Helical" evidence="9">
    <location>
        <begin position="188"/>
        <end position="212"/>
    </location>
</feature>
<keyword evidence="5 9" id="KW-0812">Transmembrane</keyword>
<keyword evidence="2" id="KW-0813">Transport</keyword>
<evidence type="ECO:0000256" key="5">
    <source>
        <dbReference type="ARBA" id="ARBA00022692"/>
    </source>
</evidence>
<keyword evidence="3" id="KW-1003">Cell membrane</keyword>
<feature type="transmembrane region" description="Helical" evidence="9">
    <location>
        <begin position="89"/>
        <end position="110"/>
    </location>
</feature>
<evidence type="ECO:0000256" key="9">
    <source>
        <dbReference type="SAM" id="Phobius"/>
    </source>
</evidence>
<dbReference type="PANTHER" id="PTHR30574:SF1">
    <property type="entry name" value="SULPHUR TRANSPORT DOMAIN-CONTAINING PROTEIN"/>
    <property type="match status" value="1"/>
</dbReference>
<evidence type="ECO:0000256" key="4">
    <source>
        <dbReference type="ARBA" id="ARBA00022519"/>
    </source>
</evidence>
<evidence type="ECO:0000256" key="6">
    <source>
        <dbReference type="ARBA" id="ARBA00022989"/>
    </source>
</evidence>
<feature type="transmembrane region" description="Helical" evidence="9">
    <location>
        <begin position="285"/>
        <end position="305"/>
    </location>
</feature>
<sequence>MFETLGLEMTPRTASLWFGLALGLAFGALAMLTRFCLRRALIGPETERAEARGVWAMALLVAVIGTQGAVAMGFVSFEAHRFQATAVPVLGVVLGGLMFGLGTVLARGCLSRLTVLSASGNLRALVAILVAAMAAHATLQGALAPVRMALGSVTVPLGGDLPGAGWLWAAVIGALAALVVLRARGSVWLLAGGALIGALVPLAWVGTGFVLYDEFDAIPLEGLAFTGPWAEALFWGVAAQVTTPGFGAGLVGGVLAGALVAALVSRRFRWESFESAGQMGRSLGGAALMGVGGVLAGGCTLGAGLAGLPTLGISALIAFGAIVVGIVAADALLNRAGADRGVVPAE</sequence>
<name>A0A316GHM9_9RHOB</name>
<dbReference type="PANTHER" id="PTHR30574">
    <property type="entry name" value="INNER MEMBRANE PROTEIN YEDE"/>
    <property type="match status" value="1"/>
</dbReference>
<dbReference type="Pfam" id="PF04143">
    <property type="entry name" value="Sulf_transp"/>
    <property type="match status" value="1"/>
</dbReference>
<proteinExistence type="inferred from homology"/>
<feature type="transmembrane region" description="Helical" evidence="9">
    <location>
        <begin position="311"/>
        <end position="333"/>
    </location>
</feature>
<dbReference type="InterPro" id="IPR007272">
    <property type="entry name" value="Sulf_transp_TsuA/YedE"/>
</dbReference>
<dbReference type="AlphaFoldDB" id="A0A316GHM9"/>
<keyword evidence="6 9" id="KW-1133">Transmembrane helix</keyword>
<evidence type="ECO:0000256" key="8">
    <source>
        <dbReference type="ARBA" id="ARBA00035655"/>
    </source>
</evidence>
<keyword evidence="11" id="KW-1185">Reference proteome</keyword>
<dbReference type="OrthoDB" id="5342349at2"/>
<feature type="transmembrane region" description="Helical" evidence="9">
    <location>
        <begin position="232"/>
        <end position="264"/>
    </location>
</feature>
<evidence type="ECO:0000313" key="10">
    <source>
        <dbReference type="EMBL" id="PWK60081.1"/>
    </source>
</evidence>
<dbReference type="Proteomes" id="UP000245708">
    <property type="component" value="Unassembled WGS sequence"/>
</dbReference>
<comment type="similarity">
    <text evidence="8">Belongs to the TsuA/YedE (TC 9.B.102) family.</text>
</comment>
<gene>
    <name evidence="10" type="ORF">C7455_10564</name>
</gene>
<reference evidence="10 11" key="1">
    <citation type="submission" date="2018-05" db="EMBL/GenBank/DDBJ databases">
        <title>Genomic Encyclopedia of Type Strains, Phase IV (KMG-IV): sequencing the most valuable type-strain genomes for metagenomic binning, comparative biology and taxonomic classification.</title>
        <authorList>
            <person name="Goeker M."/>
        </authorList>
    </citation>
    <scope>NUCLEOTIDE SEQUENCE [LARGE SCALE GENOMIC DNA]</scope>
    <source>
        <strain evidence="10 11">DSM 16097</strain>
    </source>
</reference>
<dbReference type="EMBL" id="QGGW01000005">
    <property type="protein sequence ID" value="PWK60081.1"/>
    <property type="molecule type" value="Genomic_DNA"/>
</dbReference>
<accession>A0A316GHM9</accession>
<evidence type="ECO:0000256" key="1">
    <source>
        <dbReference type="ARBA" id="ARBA00004429"/>
    </source>
</evidence>
<evidence type="ECO:0000256" key="2">
    <source>
        <dbReference type="ARBA" id="ARBA00022448"/>
    </source>
</evidence>
<organism evidence="10 11">
    <name type="scientific">Roseicyclus mahoneyensis</name>
    <dbReference type="NCBI Taxonomy" id="164332"/>
    <lineage>
        <taxon>Bacteria</taxon>
        <taxon>Pseudomonadati</taxon>
        <taxon>Pseudomonadota</taxon>
        <taxon>Alphaproteobacteria</taxon>
        <taxon>Rhodobacterales</taxon>
        <taxon>Roseobacteraceae</taxon>
        <taxon>Roseicyclus</taxon>
    </lineage>
</organism>
<keyword evidence="4" id="KW-0997">Cell inner membrane</keyword>
<keyword evidence="7 9" id="KW-0472">Membrane</keyword>
<feature type="transmembrane region" description="Helical" evidence="9">
    <location>
        <begin position="14"/>
        <end position="33"/>
    </location>
</feature>
<dbReference type="GO" id="GO:0005886">
    <property type="term" value="C:plasma membrane"/>
    <property type="evidence" value="ECO:0007669"/>
    <property type="project" value="UniProtKB-SubCell"/>
</dbReference>
<comment type="caution">
    <text evidence="10">The sequence shown here is derived from an EMBL/GenBank/DDBJ whole genome shotgun (WGS) entry which is preliminary data.</text>
</comment>
<feature type="transmembrane region" description="Helical" evidence="9">
    <location>
        <begin position="163"/>
        <end position="181"/>
    </location>
</feature>
<dbReference type="RefSeq" id="WP_109668328.1">
    <property type="nucleotide sequence ID" value="NZ_QGGW01000005.1"/>
</dbReference>
<evidence type="ECO:0000256" key="7">
    <source>
        <dbReference type="ARBA" id="ARBA00023136"/>
    </source>
</evidence>
<protein>
    <submittedName>
        <fullName evidence="10">Sulfur transporter</fullName>
    </submittedName>
</protein>
<evidence type="ECO:0000313" key="11">
    <source>
        <dbReference type="Proteomes" id="UP000245708"/>
    </source>
</evidence>
<evidence type="ECO:0000256" key="3">
    <source>
        <dbReference type="ARBA" id="ARBA00022475"/>
    </source>
</evidence>
<feature type="transmembrane region" description="Helical" evidence="9">
    <location>
        <begin position="122"/>
        <end position="143"/>
    </location>
</feature>
<feature type="transmembrane region" description="Helical" evidence="9">
    <location>
        <begin position="54"/>
        <end position="77"/>
    </location>
</feature>
<comment type="subcellular location">
    <subcellularLocation>
        <location evidence="1">Cell inner membrane</location>
        <topology evidence="1">Multi-pass membrane protein</topology>
    </subcellularLocation>
</comment>